<comment type="subcellular location">
    <subcellularLocation>
        <location evidence="1">Membrane</location>
        <topology evidence="1">Multi-pass membrane protein</topology>
    </subcellularLocation>
</comment>
<dbReference type="RefSeq" id="WP_152262127.1">
    <property type="nucleotide sequence ID" value="NZ_JBFADJ010000004.1"/>
</dbReference>
<dbReference type="GO" id="GO:0016020">
    <property type="term" value="C:membrane"/>
    <property type="evidence" value="ECO:0007669"/>
    <property type="project" value="UniProtKB-SubCell"/>
</dbReference>
<gene>
    <name evidence="6" type="ORF">FRZ00_00805</name>
</gene>
<evidence type="ECO:0000256" key="3">
    <source>
        <dbReference type="ARBA" id="ARBA00022989"/>
    </source>
</evidence>
<protein>
    <submittedName>
        <fullName evidence="6">DoxX family protein</fullName>
    </submittedName>
</protein>
<feature type="transmembrane region" description="Helical" evidence="5">
    <location>
        <begin position="85"/>
        <end position="106"/>
    </location>
</feature>
<dbReference type="PANTHER" id="PTHR39157">
    <property type="entry name" value="INTEGRAL MEMBRANE PROTEIN-RELATED"/>
    <property type="match status" value="1"/>
</dbReference>
<name>A0A5N5WHV8_STRMB</name>
<keyword evidence="4 5" id="KW-0472">Membrane</keyword>
<evidence type="ECO:0000256" key="1">
    <source>
        <dbReference type="ARBA" id="ARBA00004141"/>
    </source>
</evidence>
<organism evidence="6 7">
    <name type="scientific">Streptomyces mobaraensis</name>
    <name type="common">Streptoverticillium mobaraense</name>
    <dbReference type="NCBI Taxonomy" id="35621"/>
    <lineage>
        <taxon>Bacteria</taxon>
        <taxon>Bacillati</taxon>
        <taxon>Actinomycetota</taxon>
        <taxon>Actinomycetes</taxon>
        <taxon>Kitasatosporales</taxon>
        <taxon>Streptomycetaceae</taxon>
        <taxon>Streptomyces</taxon>
    </lineage>
</organism>
<feature type="transmembrane region" description="Helical" evidence="5">
    <location>
        <begin position="113"/>
        <end position="133"/>
    </location>
</feature>
<keyword evidence="7" id="KW-1185">Reference proteome</keyword>
<dbReference type="Proteomes" id="UP000327000">
    <property type="component" value="Unassembled WGS sequence"/>
</dbReference>
<feature type="transmembrane region" description="Helical" evidence="5">
    <location>
        <begin position="139"/>
        <end position="159"/>
    </location>
</feature>
<evidence type="ECO:0000313" key="7">
    <source>
        <dbReference type="Proteomes" id="UP000327000"/>
    </source>
</evidence>
<accession>A0A5N5WHV8</accession>
<feature type="transmembrane region" description="Helical" evidence="5">
    <location>
        <begin position="20"/>
        <end position="41"/>
    </location>
</feature>
<dbReference type="PANTHER" id="PTHR39157:SF1">
    <property type="entry name" value="DOXX FAMILY PROTEIN"/>
    <property type="match status" value="1"/>
</dbReference>
<comment type="caution">
    <text evidence="6">The sequence shown here is derived from an EMBL/GenBank/DDBJ whole genome shotgun (WGS) entry which is preliminary data.</text>
</comment>
<dbReference type="AlphaFoldDB" id="A0A5N5WHV8"/>
<dbReference type="EMBL" id="VOKX01000001">
    <property type="protein sequence ID" value="KAB7852779.1"/>
    <property type="molecule type" value="Genomic_DNA"/>
</dbReference>
<evidence type="ECO:0000256" key="2">
    <source>
        <dbReference type="ARBA" id="ARBA00022692"/>
    </source>
</evidence>
<evidence type="ECO:0000256" key="5">
    <source>
        <dbReference type="SAM" id="Phobius"/>
    </source>
</evidence>
<reference evidence="6 7" key="1">
    <citation type="journal article" date="2019" name="Microb. Cell Fact.">
        <title>Exploring novel herbicidin analogues by transcriptional regulator overexpression and MS/MS molecular networking.</title>
        <authorList>
            <person name="Shi Y."/>
            <person name="Gu R."/>
            <person name="Li Y."/>
            <person name="Wang X."/>
            <person name="Ren W."/>
            <person name="Li X."/>
            <person name="Wang L."/>
            <person name="Xie Y."/>
            <person name="Hong B."/>
        </authorList>
    </citation>
    <scope>NUCLEOTIDE SEQUENCE [LARGE SCALE GENOMIC DNA]</scope>
    <source>
        <strain evidence="6 7">US-43</strain>
    </source>
</reference>
<sequence length="174" mass="18226">MTLLGRGETVSGGTGRRPSASLYALLPLRLFLGVTFLYAGLDKLTDGAFLASDGPGSLGELMRSCRDSAGAPWLVDLGLHSPVGFGWAIGLGEVAVGAATLLGLFARVAAAGGALISLCLWLTVSWSSTPYYYGNDLVYLMAWLPLAIAGAPLLSLDAVRPRRRARARRGALFT</sequence>
<proteinExistence type="predicted"/>
<keyword evidence="2 5" id="KW-0812">Transmembrane</keyword>
<dbReference type="OrthoDB" id="25106at2"/>
<evidence type="ECO:0000256" key="4">
    <source>
        <dbReference type="ARBA" id="ARBA00023136"/>
    </source>
</evidence>
<dbReference type="Pfam" id="PF07681">
    <property type="entry name" value="DoxX"/>
    <property type="match status" value="1"/>
</dbReference>
<evidence type="ECO:0000313" key="6">
    <source>
        <dbReference type="EMBL" id="KAB7852779.1"/>
    </source>
</evidence>
<keyword evidence="3 5" id="KW-1133">Transmembrane helix</keyword>
<dbReference type="InterPro" id="IPR032808">
    <property type="entry name" value="DoxX"/>
</dbReference>